<evidence type="ECO:0000256" key="1">
    <source>
        <dbReference type="ARBA" id="ARBA00004141"/>
    </source>
</evidence>
<feature type="transmembrane region" description="Helical" evidence="5">
    <location>
        <begin position="164"/>
        <end position="191"/>
    </location>
</feature>
<reference evidence="9 10" key="1">
    <citation type="submission" date="2018-06" db="EMBL/GenBank/DDBJ databases">
        <title>Three novel Pseudomonas species isolated from symptomatic oak.</title>
        <authorList>
            <person name="Bueno-Gonzalez V."/>
            <person name="Brady C."/>
        </authorList>
    </citation>
    <scope>NUCLEOTIDE SEQUENCE [LARGE SCALE GENOMIC DNA]</scope>
    <source>
        <strain evidence="8 9">P26B</strain>
        <strain evidence="7 10">P6B</strain>
    </source>
</reference>
<dbReference type="AlphaFoldDB" id="A0A4Q9R2C8"/>
<feature type="transmembrane region" description="Helical" evidence="5">
    <location>
        <begin position="69"/>
        <end position="91"/>
    </location>
</feature>
<keyword evidence="9" id="KW-1185">Reference proteome</keyword>
<accession>A0A4Q9R2C8</accession>
<organism evidence="7 10">
    <name type="scientific">Phytopseudomonas dryadis</name>
    <dbReference type="NCBI Taxonomy" id="2487520"/>
    <lineage>
        <taxon>Bacteria</taxon>
        <taxon>Pseudomonadati</taxon>
        <taxon>Pseudomonadota</taxon>
        <taxon>Gammaproteobacteria</taxon>
        <taxon>Pseudomonadales</taxon>
        <taxon>Pseudomonadaceae</taxon>
        <taxon>Phytopseudomonas</taxon>
    </lineage>
</organism>
<evidence type="ECO:0000259" key="6">
    <source>
        <dbReference type="Pfam" id="PF04893"/>
    </source>
</evidence>
<keyword evidence="2 5" id="KW-0812">Transmembrane</keyword>
<comment type="caution">
    <text evidence="7">The sequence shown here is derived from an EMBL/GenBank/DDBJ whole genome shotgun (WGS) entry which is preliminary data.</text>
</comment>
<dbReference type="Pfam" id="PF04893">
    <property type="entry name" value="Yip1"/>
    <property type="match status" value="1"/>
</dbReference>
<feature type="transmembrane region" description="Helical" evidence="5">
    <location>
        <begin position="131"/>
        <end position="152"/>
    </location>
</feature>
<proteinExistence type="predicted"/>
<dbReference type="EMBL" id="QJUM01000009">
    <property type="protein sequence ID" value="TBV07048.1"/>
    <property type="molecule type" value="Genomic_DNA"/>
</dbReference>
<dbReference type="OrthoDB" id="9808452at2"/>
<dbReference type="RefSeq" id="WP_131173813.1">
    <property type="nucleotide sequence ID" value="NZ_QJUL01000012.1"/>
</dbReference>
<dbReference type="Proteomes" id="UP000291334">
    <property type="component" value="Unassembled WGS sequence"/>
</dbReference>
<protein>
    <submittedName>
        <fullName evidence="7">YIP1 family protein</fullName>
    </submittedName>
</protein>
<gene>
    <name evidence="8" type="ORF">DNK34_09485</name>
    <name evidence="7" type="ORF">DNK44_10700</name>
</gene>
<keyword evidence="4 5" id="KW-0472">Membrane</keyword>
<dbReference type="Proteomes" id="UP000293172">
    <property type="component" value="Unassembled WGS sequence"/>
</dbReference>
<evidence type="ECO:0000256" key="4">
    <source>
        <dbReference type="ARBA" id="ARBA00023136"/>
    </source>
</evidence>
<evidence type="ECO:0000313" key="7">
    <source>
        <dbReference type="EMBL" id="TBU93443.1"/>
    </source>
</evidence>
<name>A0A4Q9R2C8_9GAMM</name>
<feature type="transmembrane region" description="Helical" evidence="5">
    <location>
        <begin position="30"/>
        <end position="57"/>
    </location>
</feature>
<feature type="domain" description="Yip1" evidence="6">
    <location>
        <begin position="7"/>
        <end position="179"/>
    </location>
</feature>
<evidence type="ECO:0000313" key="10">
    <source>
        <dbReference type="Proteomes" id="UP000293172"/>
    </source>
</evidence>
<feature type="transmembrane region" description="Helical" evidence="5">
    <location>
        <begin position="103"/>
        <end position="125"/>
    </location>
</feature>
<dbReference type="GO" id="GO:0016020">
    <property type="term" value="C:membrane"/>
    <property type="evidence" value="ECO:0007669"/>
    <property type="project" value="UniProtKB-SubCell"/>
</dbReference>
<evidence type="ECO:0000313" key="9">
    <source>
        <dbReference type="Proteomes" id="UP000291334"/>
    </source>
</evidence>
<evidence type="ECO:0000256" key="2">
    <source>
        <dbReference type="ARBA" id="ARBA00022692"/>
    </source>
</evidence>
<evidence type="ECO:0000313" key="8">
    <source>
        <dbReference type="EMBL" id="TBV07048.1"/>
    </source>
</evidence>
<keyword evidence="3 5" id="KW-1133">Transmembrane helix</keyword>
<dbReference type="InterPro" id="IPR006977">
    <property type="entry name" value="Yip1_dom"/>
</dbReference>
<dbReference type="EMBL" id="QJUL01000012">
    <property type="protein sequence ID" value="TBU93443.1"/>
    <property type="molecule type" value="Genomic_DNA"/>
</dbReference>
<comment type="subcellular location">
    <subcellularLocation>
        <location evidence="1">Membrane</location>
        <topology evidence="1">Multi-pass membrane protein</topology>
    </subcellularLocation>
</comment>
<sequence length="220" mass="24315">MFNHFTHLMTRPDQAWLEIRRNQQDDGNGYLAYLLVLTLLPAVCLFIGTHLVGWSLVDQERIRLATGSALLLSTLLYLSILLGVLIMAGFLRWMSRSFEAHPTFAQCIAFVAYTCTPFFIAGLGALYPTRAVAIVVLLLAGLHATYLLYVGLPTFMRIDSSRGLLYGSAALGVGLLVLVNVKVGMILLWLAMGPTYERDISADQSAPTLQEQPREAPVER</sequence>
<evidence type="ECO:0000256" key="3">
    <source>
        <dbReference type="ARBA" id="ARBA00022989"/>
    </source>
</evidence>
<evidence type="ECO:0000256" key="5">
    <source>
        <dbReference type="SAM" id="Phobius"/>
    </source>
</evidence>